<dbReference type="GO" id="GO:0006631">
    <property type="term" value="P:fatty acid metabolic process"/>
    <property type="evidence" value="ECO:0007669"/>
    <property type="project" value="TreeGrafter"/>
</dbReference>
<dbReference type="VEuPathDB" id="TriTrypDB:LdCL_340031900"/>
<dbReference type="OMA" id="AWKKYEH"/>
<evidence type="ECO:0000313" key="5">
    <source>
        <dbReference type="EMBL" id="CBZ37720.1"/>
    </source>
</evidence>
<dbReference type="AlphaFoldDB" id="A0A3Q8II94"/>
<dbReference type="PANTHER" id="PTHR23310:SF131">
    <property type="entry name" value="BINDING PROTEIN, PUTATIVE-RELATED"/>
    <property type="match status" value="1"/>
</dbReference>
<reference evidence="5 6" key="1">
    <citation type="journal article" date="2011" name="Genome Res.">
        <title>Whole genome sequencing of multiple Leishmania donovani clinical isolates provides insights into population structure and mechanisms of drug resistance.</title>
        <authorList>
            <person name="Downing T."/>
            <person name="Imamura H."/>
            <person name="Decuypere S."/>
            <person name="Clark T.G."/>
            <person name="Coombs G.H."/>
            <person name="Cotton J.A."/>
            <person name="Hilley J.D."/>
            <person name="de Doncker S."/>
            <person name="Maes I."/>
            <person name="Mottram J.C."/>
            <person name="Quail M.A."/>
            <person name="Rijal S."/>
            <person name="Sanders M."/>
            <person name="Schonian G."/>
            <person name="Stark O."/>
            <person name="Sundar S."/>
            <person name="Vanaerschot M."/>
            <person name="Hertz-Fowler C."/>
            <person name="Dujardin J.C."/>
            <person name="Berriman M."/>
        </authorList>
    </citation>
    <scope>NUCLEOTIDE SEQUENCE [LARGE SCALE GENOMIC DNA]</scope>
    <source>
        <strain evidence="5 6">BPK282A1</strain>
    </source>
</reference>
<dbReference type="InterPro" id="IPR014352">
    <property type="entry name" value="FERM/acyl-CoA-bd_prot_sf"/>
</dbReference>
<keyword evidence="1" id="KW-0446">Lipid-binding</keyword>
<dbReference type="GeneID" id="13392811"/>
<gene>
    <name evidence="5" type="ORF">LDBPK_342430</name>
    <name evidence="3" type="ORF">LdCL_340031900</name>
    <name evidence="4" type="ORF">LDHU3_34.4000</name>
</gene>
<reference evidence="3 7" key="4">
    <citation type="journal article" date="2018" name="Sci. Rep.">
        <title>A complete Leishmania donovani reference genome identifies novel genetic variations associated with virulence.</title>
        <authorList>
            <person name="Lypaczewski P."/>
            <person name="Hoshizaki J."/>
            <person name="Zhang W.-W."/>
            <person name="McCall L.-I."/>
            <person name="Torcivia-Rodriguez J."/>
            <person name="Simonyan V."/>
            <person name="Kaur A."/>
            <person name="Dewar K."/>
            <person name="Matlashewski G."/>
        </authorList>
    </citation>
    <scope>NUCLEOTIDE SEQUENCE [LARGE SCALE GENOMIC DNA]</scope>
    <source>
        <strain evidence="3 7">LdCL</strain>
    </source>
</reference>
<sequence>MSAEEFERYTKLVSDLRSNLSIPQKIEMYGLWCVATRGKCTLKQPSRANVVKYGKWAAWKKYEPLGQQKARELFVEKAKAIVAKYPSRL</sequence>
<evidence type="ECO:0000313" key="6">
    <source>
        <dbReference type="Proteomes" id="UP000008980"/>
    </source>
</evidence>
<reference evidence="4" key="5">
    <citation type="submission" date="2020-06" db="EMBL/GenBank/DDBJ databases">
        <authorList>
            <person name="Camacho E."/>
            <person name="Gonzalez-de la Fuente S."/>
            <person name="Rastrojo A."/>
            <person name="Peiro-Pastor R."/>
            <person name="Solana JC."/>
            <person name="Tabera L."/>
            <person name="Gamarro F."/>
            <person name="Carrasco-Ramiro F."/>
            <person name="Requena JM."/>
            <person name="Aguado B."/>
        </authorList>
    </citation>
    <scope>NUCLEOTIDE SEQUENCE</scope>
</reference>
<dbReference type="PROSITE" id="PS51228">
    <property type="entry name" value="ACB_2"/>
    <property type="match status" value="1"/>
</dbReference>
<dbReference type="InterPro" id="IPR000582">
    <property type="entry name" value="Acyl-CoA-binding_protein"/>
</dbReference>
<dbReference type="GO" id="GO:0000062">
    <property type="term" value="F:fatty-acyl-CoA binding"/>
    <property type="evidence" value="ECO:0007669"/>
    <property type="project" value="InterPro"/>
</dbReference>
<feature type="domain" description="ACB" evidence="2">
    <location>
        <begin position="2"/>
        <end position="87"/>
    </location>
</feature>
<organism evidence="3 7">
    <name type="scientific">Leishmania donovani</name>
    <dbReference type="NCBI Taxonomy" id="5661"/>
    <lineage>
        <taxon>Eukaryota</taxon>
        <taxon>Discoba</taxon>
        <taxon>Euglenozoa</taxon>
        <taxon>Kinetoplastea</taxon>
        <taxon>Metakinetoplastina</taxon>
        <taxon>Trypanosomatida</taxon>
        <taxon>Trypanosomatidae</taxon>
        <taxon>Leishmaniinae</taxon>
        <taxon>Leishmania</taxon>
    </lineage>
</organism>
<dbReference type="SUPFAM" id="SSF47027">
    <property type="entry name" value="Acyl-CoA binding protein"/>
    <property type="match status" value="1"/>
</dbReference>
<accession>E9BR41</accession>
<evidence type="ECO:0000313" key="4">
    <source>
        <dbReference type="EMBL" id="CAC5433825.1"/>
    </source>
</evidence>
<protein>
    <submittedName>
        <fullName evidence="3">Acyl-CoA binding protein, putative</fullName>
    </submittedName>
    <submittedName>
        <fullName evidence="4">Acyl-CoA_binding_protein_putative/GeneDB:LmjF.34. 2600</fullName>
    </submittedName>
</protein>
<keyword evidence="7" id="KW-1185">Reference proteome</keyword>
<reference evidence="5" key="2">
    <citation type="submission" date="2011-01" db="EMBL/GenBank/DDBJ databases">
        <authorList>
            <person name="Zhao B.P."/>
            <person name="Ren Z.A."/>
            <person name="Li C.D."/>
        </authorList>
    </citation>
    <scope>NUCLEOTIDE SEQUENCE</scope>
    <source>
        <strain evidence="5">BPK282A1</strain>
    </source>
</reference>
<dbReference type="VEuPathDB" id="TriTrypDB:LDHU3_34.4000"/>
<dbReference type="VEuPathDB" id="TriTrypDB:LdBPK_342430.1"/>
<dbReference type="RefSeq" id="XP_003864402.1">
    <property type="nucleotide sequence ID" value="XM_003864354.1"/>
</dbReference>
<dbReference type="Gene3D" id="1.20.80.10">
    <property type="match status" value="1"/>
</dbReference>
<name>A0A3Q8II94_LEIDO</name>
<proteinExistence type="predicted"/>
<dbReference type="InterPro" id="IPR035984">
    <property type="entry name" value="Acyl-CoA-binding_sf"/>
</dbReference>
<dbReference type="KEGG" id="ldo:LDBPK_342430"/>
<dbReference type="Proteomes" id="UP000601710">
    <property type="component" value="Chromosome 34"/>
</dbReference>
<evidence type="ECO:0000313" key="3">
    <source>
        <dbReference type="EMBL" id="AYU82597.1"/>
    </source>
</evidence>
<dbReference type="EMBL" id="FR799621">
    <property type="protein sequence ID" value="CBZ37720.1"/>
    <property type="molecule type" value="Genomic_DNA"/>
</dbReference>
<dbReference type="SMR" id="A0A3Q8II94"/>
<evidence type="ECO:0000313" key="7">
    <source>
        <dbReference type="Proteomes" id="UP000274082"/>
    </source>
</evidence>
<evidence type="ECO:0000259" key="2">
    <source>
        <dbReference type="PROSITE" id="PS51228"/>
    </source>
</evidence>
<dbReference type="PANTHER" id="PTHR23310">
    <property type="entry name" value="ACYL-COA-BINDING PROTEIN, ACBP"/>
    <property type="match status" value="1"/>
</dbReference>
<evidence type="ECO:0000256" key="1">
    <source>
        <dbReference type="ARBA" id="ARBA00023121"/>
    </source>
</evidence>
<reference evidence="6" key="3">
    <citation type="submission" date="2011-02" db="EMBL/GenBank/DDBJ databases">
        <title>Whole genome sequencing of Leishmania donovani clinical lines reveals dynamic variation related to drug resistance.</title>
        <authorList>
            <person name="Downing T."/>
            <person name="Imamura H."/>
            <person name="Sanders M."/>
            <person name="Decuypere S."/>
            <person name="Hertz-Fowler C."/>
            <person name="Clark T.G."/>
            <person name="Rijal S."/>
            <person name="Sundar S."/>
            <person name="Quail M.A."/>
            <person name="De Doncker S."/>
            <person name="Maes I."/>
            <person name="Vanaerschot M."/>
            <person name="Stark O."/>
            <person name="Schonian G."/>
            <person name="Dujardin J.C."/>
            <person name="Berriman M."/>
        </authorList>
    </citation>
    <scope>NUCLEOTIDE SEQUENCE [LARGE SCALE GENOMIC DNA]</scope>
    <source>
        <strain evidence="6">BPK282A1</strain>
    </source>
</reference>
<dbReference type="Pfam" id="PF00887">
    <property type="entry name" value="ACBP"/>
    <property type="match status" value="1"/>
</dbReference>
<dbReference type="OrthoDB" id="346910at2759"/>
<accession>A0A3Q8II94</accession>
<dbReference type="Proteomes" id="UP000274082">
    <property type="component" value="Chromosome 34"/>
</dbReference>
<dbReference type="EMBL" id="CP029533">
    <property type="protein sequence ID" value="AYU82597.1"/>
    <property type="molecule type" value="Genomic_DNA"/>
</dbReference>
<dbReference type="Proteomes" id="UP000008980">
    <property type="component" value="Chromosome 34"/>
</dbReference>
<dbReference type="EMBL" id="LR812654">
    <property type="protein sequence ID" value="CAC5433825.1"/>
    <property type="molecule type" value="Genomic_DNA"/>
</dbReference>